<protein>
    <submittedName>
        <fullName evidence="2">Uncharacterized protein</fullName>
    </submittedName>
</protein>
<evidence type="ECO:0000313" key="3">
    <source>
        <dbReference type="Proteomes" id="UP001589698"/>
    </source>
</evidence>
<reference evidence="2 3" key="1">
    <citation type="submission" date="2024-09" db="EMBL/GenBank/DDBJ databases">
        <authorList>
            <person name="Sun Q."/>
            <person name="Mori K."/>
        </authorList>
    </citation>
    <scope>NUCLEOTIDE SEQUENCE [LARGE SCALE GENOMIC DNA]</scope>
    <source>
        <strain evidence="2 3">CCM 8654</strain>
    </source>
</reference>
<proteinExistence type="predicted"/>
<sequence>MMVRDGAAGSGAGARGGSNAGRVPLSTMGLGMAVRREAARRRAEADFGSASGAALDLVELLELAWHDCHGDLAPPGEVMDDLWLVAGGDLARLVTAARLAVTDAHDLATAADRLREAGAPG</sequence>
<evidence type="ECO:0000313" key="2">
    <source>
        <dbReference type="EMBL" id="MFC0221071.1"/>
    </source>
</evidence>
<keyword evidence="3" id="KW-1185">Reference proteome</keyword>
<dbReference type="Proteomes" id="UP001589698">
    <property type="component" value="Unassembled WGS sequence"/>
</dbReference>
<dbReference type="RefSeq" id="WP_378516780.1">
    <property type="nucleotide sequence ID" value="NZ_CBCSDI010000003.1"/>
</dbReference>
<comment type="caution">
    <text evidence="2">The sequence shown here is derived from an EMBL/GenBank/DDBJ whole genome shotgun (WGS) entry which is preliminary data.</text>
</comment>
<organism evidence="2 3">
    <name type="scientific">Nocardioides zeicaulis</name>
    <dbReference type="NCBI Taxonomy" id="1776857"/>
    <lineage>
        <taxon>Bacteria</taxon>
        <taxon>Bacillati</taxon>
        <taxon>Actinomycetota</taxon>
        <taxon>Actinomycetes</taxon>
        <taxon>Propionibacteriales</taxon>
        <taxon>Nocardioidaceae</taxon>
        <taxon>Nocardioides</taxon>
    </lineage>
</organism>
<accession>A0ABV6DWH4</accession>
<dbReference type="EMBL" id="JBHLXH010000001">
    <property type="protein sequence ID" value="MFC0221071.1"/>
    <property type="molecule type" value="Genomic_DNA"/>
</dbReference>
<gene>
    <name evidence="2" type="ORF">ACFFJG_01155</name>
</gene>
<evidence type="ECO:0000256" key="1">
    <source>
        <dbReference type="SAM" id="MobiDB-lite"/>
    </source>
</evidence>
<name>A0ABV6DWH4_9ACTN</name>
<feature type="compositionally biased region" description="Gly residues" evidence="1">
    <location>
        <begin position="8"/>
        <end position="19"/>
    </location>
</feature>
<feature type="region of interest" description="Disordered" evidence="1">
    <location>
        <begin position="1"/>
        <end position="22"/>
    </location>
</feature>